<dbReference type="Gene3D" id="3.40.50.720">
    <property type="entry name" value="NAD(P)-binding Rossmann-like Domain"/>
    <property type="match status" value="1"/>
</dbReference>
<dbReference type="SUPFAM" id="SSF51735">
    <property type="entry name" value="NAD(P)-binding Rossmann-fold domains"/>
    <property type="match status" value="1"/>
</dbReference>
<dbReference type="PANTHER" id="PTHR48079">
    <property type="entry name" value="PROTEIN YEEZ"/>
    <property type="match status" value="1"/>
</dbReference>
<dbReference type="RefSeq" id="WP_009069727.1">
    <property type="nucleotide sequence ID" value="NZ_JAVRET010000022.1"/>
</dbReference>
<dbReference type="PANTHER" id="PTHR48079:SF6">
    <property type="entry name" value="NAD(P)-BINDING DOMAIN-CONTAINING PROTEIN-RELATED"/>
    <property type="match status" value="1"/>
</dbReference>
<gene>
    <name evidence="2" type="ORF">RM698_12050</name>
</gene>
<evidence type="ECO:0000259" key="1">
    <source>
        <dbReference type="Pfam" id="PF01370"/>
    </source>
</evidence>
<feature type="domain" description="NAD-dependent epimerase/dehydratase" evidence="1">
    <location>
        <begin position="4"/>
        <end position="167"/>
    </location>
</feature>
<evidence type="ECO:0000313" key="2">
    <source>
        <dbReference type="EMBL" id="MDT0409777.1"/>
    </source>
</evidence>
<proteinExistence type="predicted"/>
<keyword evidence="3" id="KW-1185">Reference proteome</keyword>
<organism evidence="2 3">
    <name type="scientific">Streptomyces evansiae</name>
    <dbReference type="NCBI Taxonomy" id="3075535"/>
    <lineage>
        <taxon>Bacteria</taxon>
        <taxon>Bacillati</taxon>
        <taxon>Actinomycetota</taxon>
        <taxon>Actinomycetes</taxon>
        <taxon>Kitasatosporales</taxon>
        <taxon>Streptomycetaceae</taxon>
        <taxon>Streptomyces</taxon>
    </lineage>
</organism>
<sequence>MTLFVTGATGLVGTRLLPRLVAAGIDVRALVRAGKTLPEGVAPVHGDILEPDSLAGALEGVTDVLHMAAVLRTPDADTIRRVNVEGTRTLLDAVRAQAPGARFLLASTSLVYGQGRTRPAREDDPTTAEAPYPATKLLAEALVRKSGLNWSVLRFGFVYGEGDGHLESLPGLAASWKTHPAQAHSLVHHRDIAGAVRLALTGAMDGRTVNLVDEAPVTTYEAAALVGAEYPPSAEPLEDPWNGRTDGGLLRSLGYVARVPTVHGAVREGLL</sequence>
<dbReference type="Proteomes" id="UP001183610">
    <property type="component" value="Unassembled WGS sequence"/>
</dbReference>
<comment type="caution">
    <text evidence="2">The sequence shown here is derived from an EMBL/GenBank/DDBJ whole genome shotgun (WGS) entry which is preliminary data.</text>
</comment>
<reference evidence="3" key="1">
    <citation type="submission" date="2023-07" db="EMBL/GenBank/DDBJ databases">
        <title>30 novel species of actinomycetes from the DSMZ collection.</title>
        <authorList>
            <person name="Nouioui I."/>
        </authorList>
    </citation>
    <scope>NUCLEOTIDE SEQUENCE [LARGE SCALE GENOMIC DNA]</scope>
    <source>
        <strain evidence="3">DSM 41979</strain>
    </source>
</reference>
<name>A0ABU2R0A8_9ACTN</name>
<accession>A0ABU2R0A8</accession>
<protein>
    <submittedName>
        <fullName evidence="2">NAD(P)-dependent oxidoreductase</fullName>
    </submittedName>
</protein>
<evidence type="ECO:0000313" key="3">
    <source>
        <dbReference type="Proteomes" id="UP001183610"/>
    </source>
</evidence>
<dbReference type="EMBL" id="JAVRET010000022">
    <property type="protein sequence ID" value="MDT0409777.1"/>
    <property type="molecule type" value="Genomic_DNA"/>
</dbReference>
<dbReference type="InterPro" id="IPR001509">
    <property type="entry name" value="Epimerase_deHydtase"/>
</dbReference>
<dbReference type="Pfam" id="PF01370">
    <property type="entry name" value="Epimerase"/>
    <property type="match status" value="1"/>
</dbReference>
<dbReference type="InterPro" id="IPR036291">
    <property type="entry name" value="NAD(P)-bd_dom_sf"/>
</dbReference>
<dbReference type="InterPro" id="IPR051783">
    <property type="entry name" value="NAD(P)-dependent_oxidoreduct"/>
</dbReference>